<reference evidence="3 4" key="1">
    <citation type="submission" date="2018-11" db="EMBL/GenBank/DDBJ databases">
        <title>Draft genome sequence of Cellulomonas takizawaensis strain TKZ-21.</title>
        <authorList>
            <person name="Yamamura H."/>
            <person name="Hayashi T."/>
            <person name="Hamada M."/>
            <person name="Serisawa Y."/>
            <person name="Matsuyama K."/>
            <person name="Nakagawa Y."/>
            <person name="Otoguro M."/>
            <person name="Yanagida F."/>
            <person name="Hayakawa M."/>
        </authorList>
    </citation>
    <scope>NUCLEOTIDE SEQUENCE [LARGE SCALE GENOMIC DNA]</scope>
    <source>
        <strain evidence="3 4">TKZ-21</strain>
    </source>
</reference>
<organism evidence="3 4">
    <name type="scientific">Cellulomonas algicola</name>
    <dbReference type="NCBI Taxonomy" id="2071633"/>
    <lineage>
        <taxon>Bacteria</taxon>
        <taxon>Bacillati</taxon>
        <taxon>Actinomycetota</taxon>
        <taxon>Actinomycetes</taxon>
        <taxon>Micrococcales</taxon>
        <taxon>Cellulomonadaceae</taxon>
        <taxon>Cellulomonas</taxon>
    </lineage>
</organism>
<evidence type="ECO:0000256" key="1">
    <source>
        <dbReference type="ARBA" id="ARBA00006817"/>
    </source>
</evidence>
<accession>A0A401UWW6</accession>
<dbReference type="AlphaFoldDB" id="A0A401UWW6"/>
<evidence type="ECO:0000259" key="2">
    <source>
        <dbReference type="Pfam" id="PF08327"/>
    </source>
</evidence>
<dbReference type="RefSeq" id="WP_124341725.1">
    <property type="nucleotide sequence ID" value="NZ_BHYL01000053.1"/>
</dbReference>
<sequence>MEFGSIEREIHVDAAPEVVFEVLSSPGHIRDWWNGAETDLSAEPGSGTEVAWGRGTADEHVEPLTVVAADPPRLFSFRWVPDDADDPVAAALLVTFELVPAGSGTLLRLTETGFREKGWEAAVMEAAYADHVNGWDVFVPAIAAHAERLVATR</sequence>
<evidence type="ECO:0000313" key="4">
    <source>
        <dbReference type="Proteomes" id="UP000288246"/>
    </source>
</evidence>
<dbReference type="EMBL" id="BHYL01000053">
    <property type="protein sequence ID" value="GCD19186.1"/>
    <property type="molecule type" value="Genomic_DNA"/>
</dbReference>
<name>A0A401UWW6_9CELL</name>
<dbReference type="Pfam" id="PF08327">
    <property type="entry name" value="AHSA1"/>
    <property type="match status" value="1"/>
</dbReference>
<proteinExistence type="inferred from homology"/>
<dbReference type="OrthoDB" id="9803476at2"/>
<protein>
    <submittedName>
        <fullName evidence="3">Activator of HSP90 ATPase</fullName>
    </submittedName>
</protein>
<dbReference type="InterPro" id="IPR023393">
    <property type="entry name" value="START-like_dom_sf"/>
</dbReference>
<gene>
    <name evidence="3" type="ORF">CTKZ_07480</name>
</gene>
<comment type="similarity">
    <text evidence="1">Belongs to the AHA1 family.</text>
</comment>
<dbReference type="Proteomes" id="UP000288246">
    <property type="component" value="Unassembled WGS sequence"/>
</dbReference>
<dbReference type="Gene3D" id="3.30.530.20">
    <property type="match status" value="1"/>
</dbReference>
<feature type="domain" description="Activator of Hsp90 ATPase homologue 1/2-like C-terminal" evidence="2">
    <location>
        <begin position="13"/>
        <end position="143"/>
    </location>
</feature>
<comment type="caution">
    <text evidence="3">The sequence shown here is derived from an EMBL/GenBank/DDBJ whole genome shotgun (WGS) entry which is preliminary data.</text>
</comment>
<evidence type="ECO:0000313" key="3">
    <source>
        <dbReference type="EMBL" id="GCD19186.1"/>
    </source>
</evidence>
<dbReference type="InterPro" id="IPR013538">
    <property type="entry name" value="ASHA1/2-like_C"/>
</dbReference>
<keyword evidence="4" id="KW-1185">Reference proteome</keyword>
<dbReference type="SUPFAM" id="SSF55961">
    <property type="entry name" value="Bet v1-like"/>
    <property type="match status" value="1"/>
</dbReference>